<dbReference type="OrthoDB" id="1750315at2759"/>
<dbReference type="Proteomes" id="UP000187203">
    <property type="component" value="Unassembled WGS sequence"/>
</dbReference>
<sequence>MMERLEKLEELQIVNCDSLEEIFEPEALTNNQSHGVATTESIVEETMAKFVFPSATYLRLENLPNLKCFYSRTHATEWPSLKKMKVLDCQNVQIFASECPAFGETQGASTEINISNQPPLFRVNEVTFPILEELKLKPDDTWHGQVLSTECFSKLKVLELICIPEKATDLACCFIQSLPNLEKLLVKDSSFCQIFQFEGLSDDDQRHAALTRLSELRLSKLPELTHLWTEEFQPGAAFSNLKLLEVLHCVKLKTLVPSLVSFNNLTTLKVSGCHGLTNLVTCSIATSLMQLKRMSITDCNMIEEIIACDADEIQGAIVFSQLRYLKLSCLPSLASFCLGNQSFDFPTLQKLIVHECPKLEIFCQGDLTTPKLQQVLLPEYEYEYYDAEEYEDEYDAEEYEENSMWEGDLKTYPVLLMHSSGNDL</sequence>
<dbReference type="InterPro" id="IPR032675">
    <property type="entry name" value="LRR_dom_sf"/>
</dbReference>
<evidence type="ECO:0000256" key="1">
    <source>
        <dbReference type="ARBA" id="ARBA00022821"/>
    </source>
</evidence>
<dbReference type="STRING" id="93759.A0A1R3JWB3"/>
<evidence type="ECO:0000313" key="3">
    <source>
        <dbReference type="EMBL" id="OMO99146.1"/>
    </source>
</evidence>
<feature type="domain" description="Disease resistance protein At4g27190-like leucine-rich repeats" evidence="2">
    <location>
        <begin position="1"/>
        <end position="93"/>
    </location>
</feature>
<dbReference type="SUPFAM" id="SSF52047">
    <property type="entry name" value="RNI-like"/>
    <property type="match status" value="1"/>
</dbReference>
<reference evidence="4" key="1">
    <citation type="submission" date="2013-09" db="EMBL/GenBank/DDBJ databases">
        <title>Corchorus olitorius genome sequencing.</title>
        <authorList>
            <person name="Alam M."/>
            <person name="Haque M.S."/>
            <person name="Islam M.S."/>
            <person name="Emdad E.M."/>
            <person name="Islam M.M."/>
            <person name="Ahmed B."/>
            <person name="Halim A."/>
            <person name="Hossen Q.M.M."/>
            <person name="Hossain M.Z."/>
            <person name="Ahmed R."/>
            <person name="Khan M.M."/>
            <person name="Islam R."/>
            <person name="Rashid M.M."/>
            <person name="Khan S.A."/>
            <person name="Rahman M.S."/>
            <person name="Alam M."/>
            <person name="Yahiya A.S."/>
            <person name="Khan M.S."/>
            <person name="Azam M.S."/>
            <person name="Haque T."/>
            <person name="Lashkar M.Z.H."/>
            <person name="Akhand A.I."/>
            <person name="Morshed G."/>
            <person name="Roy S."/>
            <person name="Uddin K.S."/>
            <person name="Rabeya T."/>
            <person name="Hossain A.S."/>
            <person name="Chowdhury A."/>
            <person name="Snigdha A.R."/>
            <person name="Mortoza M.S."/>
            <person name="Matin S.A."/>
            <person name="Hoque S.M.E."/>
            <person name="Islam M.K."/>
            <person name="Roy D.K."/>
            <person name="Haider R."/>
            <person name="Moosa M.M."/>
            <person name="Elias S.M."/>
            <person name="Hasan A.M."/>
            <person name="Jahan S."/>
            <person name="Shafiuddin M."/>
            <person name="Mahmood N."/>
            <person name="Shommy N.S."/>
        </authorList>
    </citation>
    <scope>NUCLEOTIDE SEQUENCE [LARGE SCALE GENOMIC DNA]</scope>
    <source>
        <strain evidence="4">cv. O-4</strain>
    </source>
</reference>
<dbReference type="AlphaFoldDB" id="A0A1R3JWB3"/>
<feature type="domain" description="Disease resistance protein At4g27190-like leucine-rich repeats" evidence="2">
    <location>
        <begin position="261"/>
        <end position="360"/>
    </location>
</feature>
<dbReference type="Pfam" id="PF23247">
    <property type="entry name" value="LRR_RPS2"/>
    <property type="match status" value="3"/>
</dbReference>
<accession>A0A1R3JWB3</accession>
<proteinExistence type="predicted"/>
<dbReference type="InterPro" id="IPR057135">
    <property type="entry name" value="At4g27190-like_LRR"/>
</dbReference>
<organism evidence="3 4">
    <name type="scientific">Corchorus olitorius</name>
    <dbReference type="NCBI Taxonomy" id="93759"/>
    <lineage>
        <taxon>Eukaryota</taxon>
        <taxon>Viridiplantae</taxon>
        <taxon>Streptophyta</taxon>
        <taxon>Embryophyta</taxon>
        <taxon>Tracheophyta</taxon>
        <taxon>Spermatophyta</taxon>
        <taxon>Magnoliopsida</taxon>
        <taxon>eudicotyledons</taxon>
        <taxon>Gunneridae</taxon>
        <taxon>Pentapetalae</taxon>
        <taxon>rosids</taxon>
        <taxon>malvids</taxon>
        <taxon>Malvales</taxon>
        <taxon>Malvaceae</taxon>
        <taxon>Grewioideae</taxon>
        <taxon>Apeibeae</taxon>
        <taxon>Corchorus</taxon>
    </lineage>
</organism>
<protein>
    <submittedName>
        <fullName evidence="3">Disease resistance protein</fullName>
    </submittedName>
</protein>
<name>A0A1R3JWB3_9ROSI</name>
<dbReference type="PANTHER" id="PTHR33463">
    <property type="entry name" value="NB-ARC DOMAIN-CONTAINING PROTEIN-RELATED"/>
    <property type="match status" value="1"/>
</dbReference>
<evidence type="ECO:0000313" key="4">
    <source>
        <dbReference type="Proteomes" id="UP000187203"/>
    </source>
</evidence>
<dbReference type="PANTHER" id="PTHR33463:SF167">
    <property type="entry name" value="PUTATIVE-RELATED"/>
    <property type="match status" value="1"/>
</dbReference>
<keyword evidence="4" id="KW-1185">Reference proteome</keyword>
<gene>
    <name evidence="3" type="ORF">COLO4_13488</name>
</gene>
<dbReference type="InterPro" id="IPR050905">
    <property type="entry name" value="Plant_NBS-LRR"/>
</dbReference>
<dbReference type="Gene3D" id="3.80.10.10">
    <property type="entry name" value="Ribonuclease Inhibitor"/>
    <property type="match status" value="2"/>
</dbReference>
<evidence type="ECO:0000259" key="2">
    <source>
        <dbReference type="Pfam" id="PF23247"/>
    </source>
</evidence>
<keyword evidence="1" id="KW-0611">Plant defense</keyword>
<comment type="caution">
    <text evidence="3">The sequence shown here is derived from an EMBL/GenBank/DDBJ whole genome shotgun (WGS) entry which is preliminary data.</text>
</comment>
<feature type="domain" description="Disease resistance protein At4g27190-like leucine-rich repeats" evidence="2">
    <location>
        <begin position="139"/>
        <end position="260"/>
    </location>
</feature>
<dbReference type="EMBL" id="AWUE01015186">
    <property type="protein sequence ID" value="OMO99146.1"/>
    <property type="molecule type" value="Genomic_DNA"/>
</dbReference>